<sequence>MSSSQSTTLATTPATIPATIPVAKPVLGEEEAEAARRVILSGWVTQGPEVAAFEREFAAFVGAAHACAMSNCTTALHLALKAVGISAGDEVITVSHSFIATANAVRYCDAVPVFVDIEEDGYNIDAGLIERAITPRTKAILCVHQLGMPCDLRAIVEIGKRHRIPVIEDAACATGSEILWDGRWERIGKAHGDIACFSFHPRKVVTTGDGGMLTTANPDYDRKFRLWRQHGMSVTDAVRHGSKQVIFEDYDELGYNYRMTDLQAAVGREQLRRLPELVAQRRLLAEQYCERLSTIAGLSLPAEPRWARSNWQSFCVRLPDTIDQRAVMQALLDQGISTRRGVMNIHLEGAYCGENSHRAATSLMRSVSAQQQTIILPLYAQMTESDMDRVVEALRAALAEATAGGGGVQRVMDAAVA</sequence>
<reference evidence="13 14" key="1">
    <citation type="submission" date="2017-09" db="EMBL/GenBank/DDBJ databases">
        <title>Comparative genomics of rhizobia isolated from Phaseolus vulgaris in China.</title>
        <authorList>
            <person name="Tong W."/>
        </authorList>
    </citation>
    <scope>NUCLEOTIDE SEQUENCE [LARGE SCALE GENOMIC DNA]</scope>
    <source>
        <strain evidence="13 14">C5</strain>
    </source>
</reference>
<dbReference type="EC" id="2.6.1.102" evidence="8"/>
<dbReference type="PIRSF" id="PIRSF000390">
    <property type="entry name" value="PLP_StrS"/>
    <property type="match status" value="1"/>
</dbReference>
<dbReference type="PANTHER" id="PTHR30244:SF34">
    <property type="entry name" value="DTDP-4-AMINO-4,6-DIDEOXYGALACTOSE TRANSAMINASE"/>
    <property type="match status" value="1"/>
</dbReference>
<dbReference type="PANTHER" id="PTHR30244">
    <property type="entry name" value="TRANSAMINASE"/>
    <property type="match status" value="1"/>
</dbReference>
<accession>A0A2A6J7G0</accession>
<evidence type="ECO:0000256" key="5">
    <source>
        <dbReference type="ARBA" id="ARBA00022898"/>
    </source>
</evidence>
<dbReference type="SUPFAM" id="SSF53383">
    <property type="entry name" value="PLP-dependent transferases"/>
    <property type="match status" value="1"/>
</dbReference>
<evidence type="ECO:0000256" key="4">
    <source>
        <dbReference type="ARBA" id="ARBA00022679"/>
    </source>
</evidence>
<evidence type="ECO:0000256" key="3">
    <source>
        <dbReference type="ARBA" id="ARBA00022576"/>
    </source>
</evidence>
<evidence type="ECO:0000256" key="10">
    <source>
        <dbReference type="PIRSR" id="PIRSR000390-1"/>
    </source>
</evidence>
<proteinExistence type="inferred from homology"/>
<evidence type="ECO:0000313" key="14">
    <source>
        <dbReference type="Proteomes" id="UP000220768"/>
    </source>
</evidence>
<dbReference type="GO" id="GO:0030170">
    <property type="term" value="F:pyridoxal phosphate binding"/>
    <property type="evidence" value="ECO:0007669"/>
    <property type="project" value="TreeGrafter"/>
</dbReference>
<dbReference type="GO" id="GO:0000271">
    <property type="term" value="P:polysaccharide biosynthetic process"/>
    <property type="evidence" value="ECO:0007669"/>
    <property type="project" value="TreeGrafter"/>
</dbReference>
<evidence type="ECO:0000256" key="1">
    <source>
        <dbReference type="ARBA" id="ARBA00001933"/>
    </source>
</evidence>
<evidence type="ECO:0000256" key="9">
    <source>
        <dbReference type="ARBA" id="ARBA00074221"/>
    </source>
</evidence>
<comment type="cofactor">
    <cofactor evidence="1">
        <name>pyridoxal 5'-phosphate</name>
        <dbReference type="ChEBI" id="CHEBI:597326"/>
    </cofactor>
</comment>
<dbReference type="InterPro" id="IPR015422">
    <property type="entry name" value="PyrdxlP-dep_Trfase_small"/>
</dbReference>
<dbReference type="Proteomes" id="UP000220768">
    <property type="component" value="Unassembled WGS sequence"/>
</dbReference>
<organism evidence="13 14">
    <name type="scientific">Rhizobium chutanense</name>
    <dbReference type="NCBI Taxonomy" id="2035448"/>
    <lineage>
        <taxon>Bacteria</taxon>
        <taxon>Pseudomonadati</taxon>
        <taxon>Pseudomonadota</taxon>
        <taxon>Alphaproteobacteria</taxon>
        <taxon>Hyphomicrobiales</taxon>
        <taxon>Rhizobiaceae</taxon>
        <taxon>Rhizobium/Agrobacterium group</taxon>
        <taxon>Rhizobium</taxon>
    </lineage>
</organism>
<feature type="modified residue" description="N6-(pyridoxal phosphate)lysine" evidence="11">
    <location>
        <position position="203"/>
    </location>
</feature>
<comment type="pathway">
    <text evidence="2">Bacterial outer membrane biogenesis; LPS O-antigen biosynthesis.</text>
</comment>
<evidence type="ECO:0000256" key="12">
    <source>
        <dbReference type="RuleBase" id="RU004508"/>
    </source>
</evidence>
<keyword evidence="5 11" id="KW-0663">Pyridoxal phosphate</keyword>
<name>A0A2A6J7G0_9HYPH</name>
<protein>
    <recommendedName>
        <fullName evidence="9">GDP-perosamine synthase</fullName>
        <ecNumber evidence="8">2.6.1.102</ecNumber>
    </recommendedName>
</protein>
<evidence type="ECO:0000256" key="7">
    <source>
        <dbReference type="ARBA" id="ARBA00051587"/>
    </source>
</evidence>
<comment type="similarity">
    <text evidence="6 12">Belongs to the DegT/DnrJ/EryC1 family.</text>
</comment>
<evidence type="ECO:0000256" key="2">
    <source>
        <dbReference type="ARBA" id="ARBA00005125"/>
    </source>
</evidence>
<evidence type="ECO:0000256" key="11">
    <source>
        <dbReference type="PIRSR" id="PIRSR000390-2"/>
    </source>
</evidence>
<evidence type="ECO:0000256" key="6">
    <source>
        <dbReference type="ARBA" id="ARBA00037999"/>
    </source>
</evidence>
<dbReference type="AlphaFoldDB" id="A0A2A6J7G0"/>
<dbReference type="InterPro" id="IPR015424">
    <property type="entry name" value="PyrdxlP-dep_Trfase"/>
</dbReference>
<dbReference type="InterPro" id="IPR000653">
    <property type="entry name" value="DegT/StrS_aminotransferase"/>
</dbReference>
<keyword evidence="4 13" id="KW-0808">Transferase</keyword>
<dbReference type="RefSeq" id="WP_097614120.1">
    <property type="nucleotide sequence ID" value="NZ_NWSV01000015.1"/>
</dbReference>
<gene>
    <name evidence="13" type="ORF">CO666_20965</name>
</gene>
<dbReference type="Gene3D" id="3.40.640.10">
    <property type="entry name" value="Type I PLP-dependent aspartate aminotransferase-like (Major domain)"/>
    <property type="match status" value="1"/>
</dbReference>
<evidence type="ECO:0000313" key="13">
    <source>
        <dbReference type="EMBL" id="PDT02248.1"/>
    </source>
</evidence>
<dbReference type="Gene3D" id="3.90.1150.10">
    <property type="entry name" value="Aspartate Aminotransferase, domain 1"/>
    <property type="match status" value="1"/>
</dbReference>
<keyword evidence="3 13" id="KW-0032">Aminotransferase</keyword>
<dbReference type="Pfam" id="PF01041">
    <property type="entry name" value="DegT_DnrJ_EryC1"/>
    <property type="match status" value="1"/>
</dbReference>
<dbReference type="EMBL" id="NWSV01000015">
    <property type="protein sequence ID" value="PDT02248.1"/>
    <property type="molecule type" value="Genomic_DNA"/>
</dbReference>
<feature type="active site" description="Proton acceptor" evidence="10">
    <location>
        <position position="203"/>
    </location>
</feature>
<dbReference type="InterPro" id="IPR015421">
    <property type="entry name" value="PyrdxlP-dep_Trfase_major"/>
</dbReference>
<dbReference type="CDD" id="cd00616">
    <property type="entry name" value="AHBA_syn"/>
    <property type="match status" value="1"/>
</dbReference>
<dbReference type="FunFam" id="3.40.640.10:FF:000090">
    <property type="entry name" value="Pyridoxal phosphate-dependent aminotransferase"/>
    <property type="match status" value="1"/>
</dbReference>
<dbReference type="GO" id="GO:0102933">
    <property type="term" value="F:GDP-4-dehydro-6-deoxy-D-mannose-4-aminotransferase activity"/>
    <property type="evidence" value="ECO:0007669"/>
    <property type="project" value="UniProtKB-EC"/>
</dbReference>
<keyword evidence="14" id="KW-1185">Reference proteome</keyword>
<comment type="caution">
    <text evidence="13">The sequence shown here is derived from an EMBL/GenBank/DDBJ whole genome shotgun (WGS) entry which is preliminary data.</text>
</comment>
<evidence type="ECO:0000256" key="8">
    <source>
        <dbReference type="ARBA" id="ARBA00066317"/>
    </source>
</evidence>
<comment type="catalytic activity">
    <reaction evidence="7">
        <text>GDP-alpha-D-perosamine + 2-oxoglutarate = GDP-4-dehydro-alpha-D-rhamnose + L-glutamate</text>
        <dbReference type="Rhea" id="RHEA:36779"/>
        <dbReference type="ChEBI" id="CHEBI:16810"/>
        <dbReference type="ChEBI" id="CHEBI:29985"/>
        <dbReference type="ChEBI" id="CHEBI:57964"/>
        <dbReference type="ChEBI" id="CHEBI:73996"/>
        <dbReference type="EC" id="2.6.1.102"/>
    </reaction>
</comment>